<keyword evidence="2 3" id="KW-0067">ATP-binding</keyword>
<dbReference type="InterPro" id="IPR000719">
    <property type="entry name" value="Prot_kinase_dom"/>
</dbReference>
<dbReference type="Proteomes" id="UP000789508">
    <property type="component" value="Unassembled WGS sequence"/>
</dbReference>
<dbReference type="EMBL" id="CAJVPS010009234">
    <property type="protein sequence ID" value="CAG8648473.1"/>
    <property type="molecule type" value="Genomic_DNA"/>
</dbReference>
<feature type="non-terminal residue" evidence="5">
    <location>
        <position position="1"/>
    </location>
</feature>
<dbReference type="AlphaFoldDB" id="A0A9N9H0V3"/>
<reference evidence="5" key="1">
    <citation type="submission" date="2021-06" db="EMBL/GenBank/DDBJ databases">
        <authorList>
            <person name="Kallberg Y."/>
            <person name="Tangrot J."/>
            <person name="Rosling A."/>
        </authorList>
    </citation>
    <scope>NUCLEOTIDE SEQUENCE</scope>
    <source>
        <strain evidence="5">FL130A</strain>
    </source>
</reference>
<dbReference type="PROSITE" id="PS50011">
    <property type="entry name" value="PROTEIN_KINASE_DOM"/>
    <property type="match status" value="1"/>
</dbReference>
<keyword evidence="1 3" id="KW-0547">Nucleotide-binding</keyword>
<evidence type="ECO:0000256" key="3">
    <source>
        <dbReference type="PROSITE-ProRule" id="PRU10141"/>
    </source>
</evidence>
<dbReference type="InterPro" id="IPR050198">
    <property type="entry name" value="Non-receptor_tyrosine_kinases"/>
</dbReference>
<dbReference type="Gene3D" id="1.10.510.10">
    <property type="entry name" value="Transferase(Phosphotransferase) domain 1"/>
    <property type="match status" value="1"/>
</dbReference>
<dbReference type="SUPFAM" id="SSF56112">
    <property type="entry name" value="Protein kinase-like (PK-like)"/>
    <property type="match status" value="1"/>
</dbReference>
<dbReference type="PROSITE" id="PS00107">
    <property type="entry name" value="PROTEIN_KINASE_ATP"/>
    <property type="match status" value="1"/>
</dbReference>
<dbReference type="InterPro" id="IPR017441">
    <property type="entry name" value="Protein_kinase_ATP_BS"/>
</dbReference>
<name>A0A9N9H0V3_9GLOM</name>
<keyword evidence="6" id="KW-1185">Reference proteome</keyword>
<dbReference type="GO" id="GO:0004672">
    <property type="term" value="F:protein kinase activity"/>
    <property type="evidence" value="ECO:0007669"/>
    <property type="project" value="InterPro"/>
</dbReference>
<dbReference type="Gene3D" id="3.30.200.20">
    <property type="entry name" value="Phosphorylase Kinase, domain 1"/>
    <property type="match status" value="1"/>
</dbReference>
<feature type="binding site" evidence="3">
    <location>
        <position position="241"/>
    </location>
    <ligand>
        <name>ATP</name>
        <dbReference type="ChEBI" id="CHEBI:30616"/>
    </ligand>
</feature>
<proteinExistence type="predicted"/>
<dbReference type="PANTHER" id="PTHR24418">
    <property type="entry name" value="TYROSINE-PROTEIN KINASE"/>
    <property type="match status" value="1"/>
</dbReference>
<sequence length="466" mass="54052">QVEEIYLNEPNLEGELDLGDFTYEYGVKVYISPAADETKLIFKNLPEKAKISLVNAERDINYHYPTKEAREKVTKLDIRKKNLEGNLDLSDFINLKELRCSNNKLTSLNLSNCSQLEKLTCYDNQLANLTLPNNPTNLKYLDLNFLSNLKQLKKLDISNTDLNEKNTLQGLEINSEVGKLIQEYYSKTTSHRQALELIPYKELEIEKDEQGNNKVLGEGGFGKVYKAKWRKDNKTKSIVLKTLHNSQNITPEFLQEIINHKLFYKDDRIVKCHGISQDPETNEHMMVMDYIKNSDLRHYLENNQLDFKNKLDQLWKIAMGLRVIHDQNLVHHDFHAGNILNKSNKIKGDINTAVEEEYNAFSKSTPYKILNNLIPTSKLIDTKKISELISSRMSSLNLANYDSTELNIDIDIEIPKSNEIPKRLRSMSMEEAHQKETKSVKLDKITEEKEFQLEPMEIDENIQNRN</sequence>
<protein>
    <submittedName>
        <fullName evidence="5">4974_t:CDS:1</fullName>
    </submittedName>
</protein>
<comment type="caution">
    <text evidence="5">The sequence shown here is derived from an EMBL/GenBank/DDBJ whole genome shotgun (WGS) entry which is preliminary data.</text>
</comment>
<evidence type="ECO:0000256" key="1">
    <source>
        <dbReference type="ARBA" id="ARBA00022741"/>
    </source>
</evidence>
<gene>
    <name evidence="5" type="ORF">ALEPTO_LOCUS9934</name>
</gene>
<dbReference type="GO" id="GO:0005524">
    <property type="term" value="F:ATP binding"/>
    <property type="evidence" value="ECO:0007669"/>
    <property type="project" value="UniProtKB-UniRule"/>
</dbReference>
<evidence type="ECO:0000259" key="4">
    <source>
        <dbReference type="PROSITE" id="PS50011"/>
    </source>
</evidence>
<dbReference type="SUPFAM" id="SSF52058">
    <property type="entry name" value="L domain-like"/>
    <property type="match status" value="1"/>
</dbReference>
<dbReference type="InterPro" id="IPR032675">
    <property type="entry name" value="LRR_dom_sf"/>
</dbReference>
<dbReference type="Gene3D" id="3.80.10.10">
    <property type="entry name" value="Ribonuclease Inhibitor"/>
    <property type="match status" value="1"/>
</dbReference>
<evidence type="ECO:0000313" key="6">
    <source>
        <dbReference type="Proteomes" id="UP000789508"/>
    </source>
</evidence>
<evidence type="ECO:0000313" key="5">
    <source>
        <dbReference type="EMBL" id="CAG8648473.1"/>
    </source>
</evidence>
<accession>A0A9N9H0V3</accession>
<dbReference type="Pfam" id="PF07714">
    <property type="entry name" value="PK_Tyr_Ser-Thr"/>
    <property type="match status" value="1"/>
</dbReference>
<organism evidence="5 6">
    <name type="scientific">Ambispora leptoticha</name>
    <dbReference type="NCBI Taxonomy" id="144679"/>
    <lineage>
        <taxon>Eukaryota</taxon>
        <taxon>Fungi</taxon>
        <taxon>Fungi incertae sedis</taxon>
        <taxon>Mucoromycota</taxon>
        <taxon>Glomeromycotina</taxon>
        <taxon>Glomeromycetes</taxon>
        <taxon>Archaeosporales</taxon>
        <taxon>Ambisporaceae</taxon>
        <taxon>Ambispora</taxon>
    </lineage>
</organism>
<feature type="domain" description="Protein kinase" evidence="4">
    <location>
        <begin position="210"/>
        <end position="466"/>
    </location>
</feature>
<dbReference type="OrthoDB" id="346907at2759"/>
<dbReference type="InterPro" id="IPR001245">
    <property type="entry name" value="Ser-Thr/Tyr_kinase_cat_dom"/>
</dbReference>
<evidence type="ECO:0000256" key="2">
    <source>
        <dbReference type="ARBA" id="ARBA00022840"/>
    </source>
</evidence>
<dbReference type="InterPro" id="IPR011009">
    <property type="entry name" value="Kinase-like_dom_sf"/>
</dbReference>